<dbReference type="GO" id="GO:0003682">
    <property type="term" value="F:chromatin binding"/>
    <property type="evidence" value="ECO:0007669"/>
    <property type="project" value="TreeGrafter"/>
</dbReference>
<feature type="compositionally biased region" description="Acidic residues" evidence="5">
    <location>
        <begin position="301"/>
        <end position="322"/>
    </location>
</feature>
<evidence type="ECO:0000256" key="3">
    <source>
        <dbReference type="ARBA" id="ARBA00022771"/>
    </source>
</evidence>
<dbReference type="Gene3D" id="1.10.10.60">
    <property type="entry name" value="Homeodomain-like"/>
    <property type="match status" value="1"/>
</dbReference>
<evidence type="ECO:0000259" key="7">
    <source>
        <dbReference type="PROSITE" id="PS51293"/>
    </source>
</evidence>
<dbReference type="CDD" id="cd02335">
    <property type="entry name" value="ZZ_ADA2"/>
    <property type="match status" value="1"/>
</dbReference>
<dbReference type="Proteomes" id="UP000095282">
    <property type="component" value="Unplaced"/>
</dbReference>
<feature type="domain" description="Myb-like" evidence="6">
    <location>
        <begin position="67"/>
        <end position="112"/>
    </location>
</feature>
<dbReference type="PANTHER" id="PTHR12374">
    <property type="entry name" value="TRANSCRIPTIONAL ADAPTOR 2 ADA2 -RELATED"/>
    <property type="match status" value="1"/>
</dbReference>
<evidence type="ECO:0000313" key="8">
    <source>
        <dbReference type="Proteomes" id="UP000095282"/>
    </source>
</evidence>
<keyword evidence="8" id="KW-1185">Reference proteome</keyword>
<dbReference type="AlphaFoldDB" id="A0A1I7T2Z9"/>
<dbReference type="InterPro" id="IPR041983">
    <property type="entry name" value="ADA2-like_ZZ"/>
</dbReference>
<dbReference type="GO" id="GO:0008270">
    <property type="term" value="F:zinc ion binding"/>
    <property type="evidence" value="ECO:0007669"/>
    <property type="project" value="UniProtKB-KW"/>
</dbReference>
<sequence length="602" mass="70738">MSDDYDDPPTCFSCISKLDEVIHIKCNECNVRVCMLCFQCGAESPPHRRGHNYELFNQSESGDGMTWTNEDHFELLKAAHRFKMGNWGAIAESVGKDRRQGPEIKKYFETHFIRGWIGQFSIKSSHWDKIKYEMSINQTLDTVLQKNCLDSTERMLLIRDAIRDSGEELNENDPKLDMKIQQLLEQYVQKCMNNEIEIKYERPKVLTDQYETELSPDDCDPDEETDLKIKKSVKLEAQTDDSDNDESPGPSCSSRRNGPPSPKNERQHEFKCLVFLQFLTEVLQKSEASDNDATINGVDRETEDEDHDTYETAQEFDTDDEREEKKPKRGYVPSGKRRKRKRMWSSKKERRLHEFAKMMNREQKRGEKKLQTLGEICSQEEVRELRNAFPRLLHENGVSKSDRPKLKHSTDLSILGYNIEREEFETEWFSDAEQLISRLTISAAPPPKDQKLDIENDIKFARLRHYNRLLGIRKAKKNTVLEHDKINEFIRWYKEACLLAQTKSISEIMDSRSEKEKLLCMTQQFLTRDEYQALRASIERMDGLIDRIEVLQELQRNGDTTLKNAPVERKTKKKMRKIDTEQKKKIHSEWNKTKRWHTGGFE</sequence>
<proteinExistence type="predicted"/>
<dbReference type="PROSITE" id="PS51293">
    <property type="entry name" value="SANT"/>
    <property type="match status" value="1"/>
</dbReference>
<dbReference type="SUPFAM" id="SSF46689">
    <property type="entry name" value="Homeodomain-like"/>
    <property type="match status" value="1"/>
</dbReference>
<dbReference type="Pfam" id="PF25299">
    <property type="entry name" value="ZZ_ADA2"/>
    <property type="match status" value="1"/>
</dbReference>
<dbReference type="eggNOG" id="KOG0457">
    <property type="taxonomic scope" value="Eukaryota"/>
</dbReference>
<dbReference type="GO" id="GO:0006357">
    <property type="term" value="P:regulation of transcription by RNA polymerase II"/>
    <property type="evidence" value="ECO:0007669"/>
    <property type="project" value="TreeGrafter"/>
</dbReference>
<keyword evidence="4" id="KW-0862">Zinc</keyword>
<dbReference type="InterPro" id="IPR055141">
    <property type="entry name" value="TADA2A_B-like_dom"/>
</dbReference>
<dbReference type="InterPro" id="IPR000433">
    <property type="entry name" value="Znf_ZZ"/>
</dbReference>
<dbReference type="STRING" id="1561998.A0A1I7T2Z9"/>
<evidence type="ECO:0000256" key="5">
    <source>
        <dbReference type="SAM" id="MobiDB-lite"/>
    </source>
</evidence>
<dbReference type="GO" id="GO:0070461">
    <property type="term" value="C:SAGA-type complex"/>
    <property type="evidence" value="ECO:0007669"/>
    <property type="project" value="TreeGrafter"/>
</dbReference>
<evidence type="ECO:0000256" key="4">
    <source>
        <dbReference type="ARBA" id="ARBA00022833"/>
    </source>
</evidence>
<dbReference type="Pfam" id="PF22941">
    <property type="entry name" value="TADA2A-like_3rd"/>
    <property type="match status" value="1"/>
</dbReference>
<evidence type="ECO:0000259" key="6">
    <source>
        <dbReference type="PROSITE" id="PS50090"/>
    </source>
</evidence>
<reference evidence="9" key="1">
    <citation type="submission" date="2016-11" db="UniProtKB">
        <authorList>
            <consortium name="WormBaseParasite"/>
        </authorList>
    </citation>
    <scope>IDENTIFICATION</scope>
</reference>
<feature type="compositionally biased region" description="Basic residues" evidence="5">
    <location>
        <begin position="335"/>
        <end position="349"/>
    </location>
</feature>
<dbReference type="SMART" id="SM00717">
    <property type="entry name" value="SANT"/>
    <property type="match status" value="1"/>
</dbReference>
<feature type="region of interest" description="Disordered" evidence="5">
    <location>
        <begin position="287"/>
        <end position="349"/>
    </location>
</feature>
<dbReference type="PROSITE" id="PS50090">
    <property type="entry name" value="MYB_LIKE"/>
    <property type="match status" value="1"/>
</dbReference>
<comment type="subcellular location">
    <subcellularLocation>
        <location evidence="1">Nucleus</location>
    </subcellularLocation>
</comment>
<dbReference type="GO" id="GO:0003713">
    <property type="term" value="F:transcription coactivator activity"/>
    <property type="evidence" value="ECO:0007669"/>
    <property type="project" value="TreeGrafter"/>
</dbReference>
<dbReference type="GO" id="GO:0005634">
    <property type="term" value="C:nucleus"/>
    <property type="evidence" value="ECO:0007669"/>
    <property type="project" value="UniProtKB-SubCell"/>
</dbReference>
<dbReference type="WBParaSite" id="Csp11.Scaffold485.g1926.t3">
    <property type="protein sequence ID" value="Csp11.Scaffold485.g1926.t3"/>
    <property type="gene ID" value="Csp11.Scaffold485.g1926"/>
</dbReference>
<dbReference type="CDD" id="cd00167">
    <property type="entry name" value="SANT"/>
    <property type="match status" value="1"/>
</dbReference>
<dbReference type="GO" id="GO:0006338">
    <property type="term" value="P:chromatin remodeling"/>
    <property type="evidence" value="ECO:0007669"/>
    <property type="project" value="TreeGrafter"/>
</dbReference>
<dbReference type="InterPro" id="IPR009057">
    <property type="entry name" value="Homeodomain-like_sf"/>
</dbReference>
<keyword evidence="2" id="KW-0479">Metal-binding</keyword>
<keyword evidence="3" id="KW-0863">Zinc-finger</keyword>
<dbReference type="InterPro" id="IPR017884">
    <property type="entry name" value="SANT_dom"/>
</dbReference>
<organism evidence="8 9">
    <name type="scientific">Caenorhabditis tropicalis</name>
    <dbReference type="NCBI Taxonomy" id="1561998"/>
    <lineage>
        <taxon>Eukaryota</taxon>
        <taxon>Metazoa</taxon>
        <taxon>Ecdysozoa</taxon>
        <taxon>Nematoda</taxon>
        <taxon>Chromadorea</taxon>
        <taxon>Rhabditida</taxon>
        <taxon>Rhabditina</taxon>
        <taxon>Rhabditomorpha</taxon>
        <taxon>Rhabditoidea</taxon>
        <taxon>Rhabditidae</taxon>
        <taxon>Peloderinae</taxon>
        <taxon>Caenorhabditis</taxon>
    </lineage>
</organism>
<evidence type="ECO:0000256" key="1">
    <source>
        <dbReference type="ARBA" id="ARBA00004123"/>
    </source>
</evidence>
<dbReference type="InterPro" id="IPR001005">
    <property type="entry name" value="SANT/Myb"/>
</dbReference>
<dbReference type="Pfam" id="PF00249">
    <property type="entry name" value="Myb_DNA-binding"/>
    <property type="match status" value="1"/>
</dbReference>
<evidence type="ECO:0000256" key="2">
    <source>
        <dbReference type="ARBA" id="ARBA00022723"/>
    </source>
</evidence>
<feature type="region of interest" description="Disordered" evidence="5">
    <location>
        <begin position="233"/>
        <end position="266"/>
    </location>
</feature>
<protein>
    <submittedName>
        <fullName evidence="9">SANT domain-containing protein</fullName>
    </submittedName>
</protein>
<feature type="domain" description="SANT" evidence="7">
    <location>
        <begin position="62"/>
        <end position="116"/>
    </location>
</feature>
<evidence type="ECO:0000313" key="9">
    <source>
        <dbReference type="WBParaSite" id="Csp11.Scaffold485.g1926.t3"/>
    </source>
</evidence>
<dbReference type="PANTHER" id="PTHR12374:SF63">
    <property type="entry name" value="TRANSCRIPTIONAL ADAPTER 2-BETA"/>
    <property type="match status" value="1"/>
</dbReference>
<accession>A0A1I7T2Z9</accession>
<name>A0A1I7T2Z9_9PELO</name>